<keyword evidence="1" id="KW-0238">DNA-binding</keyword>
<sequence length="110" mass="12280">MPALLKKISAITEKGQVTIPKAVREALGVEYGGRVAFYVNEDRTVSIRREKEEGEDDPLISRFLNFLAEDMAQHPDRIQKFPPALVERMVTATEGMQIDPEAPIDGDVVL</sequence>
<dbReference type="Proteomes" id="UP001549047">
    <property type="component" value="Unassembled WGS sequence"/>
</dbReference>
<dbReference type="InterPro" id="IPR007159">
    <property type="entry name" value="SpoVT-AbrB_dom"/>
</dbReference>
<dbReference type="RefSeq" id="WP_354555797.1">
    <property type="nucleotide sequence ID" value="NZ_JBEPMB010000001.1"/>
</dbReference>
<evidence type="ECO:0000313" key="4">
    <source>
        <dbReference type="Proteomes" id="UP001549047"/>
    </source>
</evidence>
<dbReference type="Gene3D" id="2.10.260.10">
    <property type="match status" value="1"/>
</dbReference>
<name>A0ABV2IXU2_9HYPH</name>
<reference evidence="3 4" key="1">
    <citation type="submission" date="2024-06" db="EMBL/GenBank/DDBJ databases">
        <title>Genomic Encyclopedia of Type Strains, Phase IV (KMG-IV): sequencing the most valuable type-strain genomes for metagenomic binning, comparative biology and taxonomic classification.</title>
        <authorList>
            <person name="Goeker M."/>
        </authorList>
    </citation>
    <scope>NUCLEOTIDE SEQUENCE [LARGE SCALE GENOMIC DNA]</scope>
    <source>
        <strain evidence="3 4">DSM 29780</strain>
    </source>
</reference>
<dbReference type="NCBIfam" id="TIGR01439">
    <property type="entry name" value="lp_hng_hel_AbrB"/>
    <property type="match status" value="1"/>
</dbReference>
<gene>
    <name evidence="3" type="ORF">ABID16_001623</name>
</gene>
<dbReference type="Pfam" id="PF15937">
    <property type="entry name" value="PrlF_antitoxin"/>
    <property type="match status" value="1"/>
</dbReference>
<proteinExistence type="predicted"/>
<comment type="caution">
    <text evidence="3">The sequence shown here is derived from an EMBL/GenBank/DDBJ whole genome shotgun (WGS) entry which is preliminary data.</text>
</comment>
<accession>A0ABV2IXU2</accession>
<dbReference type="SMART" id="SM00966">
    <property type="entry name" value="SpoVT_AbrB"/>
    <property type="match status" value="1"/>
</dbReference>
<protein>
    <submittedName>
        <fullName evidence="3">Antitoxin PrlF</fullName>
    </submittedName>
</protein>
<organism evidence="3 4">
    <name type="scientific">Rhizobium aquaticum</name>
    <dbReference type="NCBI Taxonomy" id="1549636"/>
    <lineage>
        <taxon>Bacteria</taxon>
        <taxon>Pseudomonadati</taxon>
        <taxon>Pseudomonadota</taxon>
        <taxon>Alphaproteobacteria</taxon>
        <taxon>Hyphomicrobiales</taxon>
        <taxon>Rhizobiaceae</taxon>
        <taxon>Rhizobium/Agrobacterium group</taxon>
        <taxon>Rhizobium</taxon>
    </lineage>
</organism>
<keyword evidence="4" id="KW-1185">Reference proteome</keyword>
<evidence type="ECO:0000256" key="1">
    <source>
        <dbReference type="PROSITE-ProRule" id="PRU01076"/>
    </source>
</evidence>
<evidence type="ECO:0000259" key="2">
    <source>
        <dbReference type="PROSITE" id="PS51740"/>
    </source>
</evidence>
<dbReference type="InterPro" id="IPR037914">
    <property type="entry name" value="SpoVT-AbrB_sf"/>
</dbReference>
<evidence type="ECO:0000313" key="3">
    <source>
        <dbReference type="EMBL" id="MET3613318.1"/>
    </source>
</evidence>
<dbReference type="PROSITE" id="PS51740">
    <property type="entry name" value="SPOVT_ABRB"/>
    <property type="match status" value="1"/>
</dbReference>
<dbReference type="SUPFAM" id="SSF89447">
    <property type="entry name" value="AbrB/MazE/MraZ-like"/>
    <property type="match status" value="1"/>
</dbReference>
<dbReference type="InterPro" id="IPR031848">
    <property type="entry name" value="PrlF_antitoxin"/>
</dbReference>
<feature type="domain" description="SpoVT-AbrB" evidence="2">
    <location>
        <begin position="6"/>
        <end position="52"/>
    </location>
</feature>
<dbReference type="EMBL" id="JBEPMB010000001">
    <property type="protein sequence ID" value="MET3613318.1"/>
    <property type="molecule type" value="Genomic_DNA"/>
</dbReference>